<evidence type="ECO:0000256" key="3">
    <source>
        <dbReference type="ARBA" id="ARBA00022448"/>
    </source>
</evidence>
<protein>
    <submittedName>
        <fullName evidence="11">Lipoprotein-releasing system transmembrane subunit LolC</fullName>
    </submittedName>
</protein>
<dbReference type="InterPro" id="IPR011925">
    <property type="entry name" value="LolCE_TM"/>
</dbReference>
<dbReference type="InterPro" id="IPR051447">
    <property type="entry name" value="Lipoprotein-release_system"/>
</dbReference>
<feature type="transmembrane region" description="Helical" evidence="8">
    <location>
        <begin position="314"/>
        <end position="341"/>
    </location>
</feature>
<evidence type="ECO:0000256" key="5">
    <source>
        <dbReference type="ARBA" id="ARBA00022692"/>
    </source>
</evidence>
<evidence type="ECO:0000256" key="4">
    <source>
        <dbReference type="ARBA" id="ARBA00022475"/>
    </source>
</evidence>
<dbReference type="InterPro" id="IPR025857">
    <property type="entry name" value="MacB_PCD"/>
</dbReference>
<feature type="domain" description="ABC3 transporter permease C-terminal" evidence="9">
    <location>
        <begin position="273"/>
        <end position="398"/>
    </location>
</feature>
<evidence type="ECO:0000259" key="9">
    <source>
        <dbReference type="Pfam" id="PF02687"/>
    </source>
</evidence>
<dbReference type="Pfam" id="PF02687">
    <property type="entry name" value="FtsX"/>
    <property type="match status" value="1"/>
</dbReference>
<name>A0A220VDZ4_9GAMM</name>
<dbReference type="OrthoDB" id="9808461at2"/>
<dbReference type="EMBL" id="CP022355">
    <property type="protein sequence ID" value="ASK78638.1"/>
    <property type="molecule type" value="Genomic_DNA"/>
</dbReference>
<dbReference type="GO" id="GO:0042953">
    <property type="term" value="P:lipoprotein transport"/>
    <property type="evidence" value="ECO:0007669"/>
    <property type="project" value="InterPro"/>
</dbReference>
<accession>A0A220VDZ4</accession>
<sequence>MHFPISLFIGLRYLKGRNQNYFNKFISHISTFGILIGVMSLIIVLSVMNGFESKLKGRLLELVPQAVITSDEDRVSENQMVKLNSDNQLRVKLSEPIVQINNALVSNNNKITVANIQGISNKSPDPLMDFVFAGNPDSLIPNTYNVILSQQTANQLNVSIGDKIDILIPQKLIYSPMGLLPAQRQFKVSGIYNTGTWLDKDLIVINIKDAQKLLRLPSDIYTGIRYYLRDPFKVDQLEAQNLPKPLKWKDWRTELNLGTFFQSVAMERKIMGFMLGLIILVAGFNMISSLILVVLQKKSEIAVFKTLGLKQRQIIEVFIIQGATSGIIGSILGGVFGVLIAKNINSILNFFNLNNLLLGQNLPISVNSSQILLVIILAIFLSVISTIFPAYQASKVNPSEELRHE</sequence>
<dbReference type="GO" id="GO:0044874">
    <property type="term" value="P:lipoprotein localization to outer membrane"/>
    <property type="evidence" value="ECO:0007669"/>
    <property type="project" value="TreeGrafter"/>
</dbReference>
<evidence type="ECO:0000256" key="2">
    <source>
        <dbReference type="ARBA" id="ARBA00005236"/>
    </source>
</evidence>
<evidence type="ECO:0000313" key="11">
    <source>
        <dbReference type="EMBL" id="ASK78638.1"/>
    </source>
</evidence>
<proteinExistence type="inferred from homology"/>
<keyword evidence="11" id="KW-0449">Lipoprotein</keyword>
<feature type="transmembrane region" description="Helical" evidence="8">
    <location>
        <begin position="270"/>
        <end position="294"/>
    </location>
</feature>
<feature type="transmembrane region" description="Helical" evidence="8">
    <location>
        <begin position="371"/>
        <end position="391"/>
    </location>
</feature>
<organism evidence="11 12">
    <name type="scientific">Paraphotobacterium marinum</name>
    <dbReference type="NCBI Taxonomy" id="1755811"/>
    <lineage>
        <taxon>Bacteria</taxon>
        <taxon>Pseudomonadati</taxon>
        <taxon>Pseudomonadota</taxon>
        <taxon>Gammaproteobacteria</taxon>
        <taxon>Vibrionales</taxon>
        <taxon>Vibrionaceae</taxon>
        <taxon>Paraphotobacterium</taxon>
    </lineage>
</organism>
<dbReference type="KEGG" id="pmai:CF386_06280"/>
<comment type="subcellular location">
    <subcellularLocation>
        <location evidence="1">Cell membrane</location>
        <topology evidence="1">Multi-pass membrane protein</topology>
    </subcellularLocation>
</comment>
<evidence type="ECO:0000256" key="8">
    <source>
        <dbReference type="SAM" id="Phobius"/>
    </source>
</evidence>
<dbReference type="Proteomes" id="UP000242175">
    <property type="component" value="Chromosome large"/>
</dbReference>
<dbReference type="AlphaFoldDB" id="A0A220VDZ4"/>
<evidence type="ECO:0000256" key="6">
    <source>
        <dbReference type="ARBA" id="ARBA00022989"/>
    </source>
</evidence>
<dbReference type="NCBIfam" id="TIGR02212">
    <property type="entry name" value="lolCE"/>
    <property type="match status" value="1"/>
</dbReference>
<dbReference type="Pfam" id="PF12704">
    <property type="entry name" value="MacB_PCD"/>
    <property type="match status" value="1"/>
</dbReference>
<evidence type="ECO:0000313" key="12">
    <source>
        <dbReference type="Proteomes" id="UP000242175"/>
    </source>
</evidence>
<gene>
    <name evidence="11" type="ORF">CF386_06280</name>
</gene>
<keyword evidence="12" id="KW-1185">Reference proteome</keyword>
<keyword evidence="3" id="KW-0813">Transport</keyword>
<dbReference type="InterPro" id="IPR003838">
    <property type="entry name" value="ABC3_permease_C"/>
</dbReference>
<feature type="transmembrane region" description="Helical" evidence="8">
    <location>
        <begin position="25"/>
        <end position="48"/>
    </location>
</feature>
<keyword evidence="4" id="KW-1003">Cell membrane</keyword>
<evidence type="ECO:0000256" key="7">
    <source>
        <dbReference type="ARBA" id="ARBA00023136"/>
    </source>
</evidence>
<comment type="similarity">
    <text evidence="2">Belongs to the ABC-4 integral membrane protein family. LolC/E subfamily.</text>
</comment>
<keyword evidence="5 8" id="KW-0812">Transmembrane</keyword>
<dbReference type="RefSeq" id="WP_089073546.1">
    <property type="nucleotide sequence ID" value="NZ_CBCSAM010000001.1"/>
</dbReference>
<keyword evidence="6 8" id="KW-1133">Transmembrane helix</keyword>
<evidence type="ECO:0000259" key="10">
    <source>
        <dbReference type="Pfam" id="PF12704"/>
    </source>
</evidence>
<reference evidence="11 12" key="1">
    <citation type="journal article" date="2016" name="Int. J. Syst. Evol. Microbiol.">
        <title>Paraphotobacterium marinum gen. nov., sp. nov., a member of the family Vibrionaceae, isolated from surface seawater.</title>
        <authorList>
            <person name="Huang Z."/>
            <person name="Dong C."/>
            <person name="Shao Z."/>
        </authorList>
    </citation>
    <scope>NUCLEOTIDE SEQUENCE [LARGE SCALE GENOMIC DNA]</scope>
    <source>
        <strain evidence="11 12">NSCS20N07D</strain>
    </source>
</reference>
<evidence type="ECO:0000256" key="1">
    <source>
        <dbReference type="ARBA" id="ARBA00004651"/>
    </source>
</evidence>
<dbReference type="PANTHER" id="PTHR30489:SF8">
    <property type="entry name" value="LIPOPROTEIN-RELEASING SYSTEM TRANSMEMBRANE PROTEIN LOLC"/>
    <property type="match status" value="1"/>
</dbReference>
<dbReference type="PANTHER" id="PTHR30489">
    <property type="entry name" value="LIPOPROTEIN-RELEASING SYSTEM TRANSMEMBRANE PROTEIN LOLE"/>
    <property type="match status" value="1"/>
</dbReference>
<keyword evidence="7 8" id="KW-0472">Membrane</keyword>
<feature type="domain" description="MacB-like periplasmic core" evidence="10">
    <location>
        <begin position="29"/>
        <end position="240"/>
    </location>
</feature>
<dbReference type="GO" id="GO:0098797">
    <property type="term" value="C:plasma membrane protein complex"/>
    <property type="evidence" value="ECO:0007669"/>
    <property type="project" value="TreeGrafter"/>
</dbReference>